<dbReference type="InterPro" id="IPR017853">
    <property type="entry name" value="GH"/>
</dbReference>
<dbReference type="Gene3D" id="3.20.20.80">
    <property type="entry name" value="Glycosidases"/>
    <property type="match status" value="1"/>
</dbReference>
<sequence length="795" mass="87828">MSKSMHLRTLMLAAGYLSLSALSMLSLPVAAQTTPTAFTLGDNGIAYFNFAIDEDKLSGAPDRSAMNQPLDAGSRIFVRNGHFYRVGADNRPNTADDTRVRLYGINLSFATNFPNDADAVRLAQRLRKLGINAVRLHHMDSSPGTQDNPPRSLLTPGPYPTFNPVAVSRLRNFINALKQQGIYVNLNLHVGYRFRPAIDQLPPLDGKAEATQLGAPIHVYYPRMVALQEEYARQLIRALGLRNNAALAMVEINNESSLLAAWQRREWSDAVPKAYEAELRKQWQEWLIKRYGSTAKACGTWNTCVSANSVVPLLTPTDASQIGQWRDRLDGKFKSLTEKVLGPADPGTPNTSGEALRVRDFLLFLADTDRAYFNRLRQVVQSETDTLVPVTGTQMGYGGVLNFDSQAQMDYIDEHFYIDHPDFPGPAWDRNDWRIHNSSASDGELSRLLALSLRRDIRKPFVVSEYNQPFPNKQSSEIQPLMAAIGAAQDWDGLFFFDYLDGDNWAITPSAFTLSGDWGKYAATGQSAMLFRNGLVATLPKQTAIPFSADARAAVAAVRDPGAFETHLSVRYGVTPELATQTRLGMDLTGAGKLDKQTPPATPLRAANGEFEFEAQQRTIQLRTPQARGFFGFLMKRRVGDDNAAIELLGKSRGFTGVLLTALDNRPLASSRQILISASSAVTGNQPGSMPPRPKELIRYKSDAKWWALEQDAGMNNKPSGPRDVEGPVWMERNEARISLRTQARRISVYPLDGNGKRLAALDGNRASLNNGVATIHIQADIAQASPWYEVVADE</sequence>
<dbReference type="SUPFAM" id="SSF51445">
    <property type="entry name" value="(Trans)glycosidases"/>
    <property type="match status" value="1"/>
</dbReference>
<proteinExistence type="predicted"/>
<keyword evidence="1" id="KW-0732">Signal</keyword>
<evidence type="ECO:0000256" key="1">
    <source>
        <dbReference type="SAM" id="SignalP"/>
    </source>
</evidence>
<keyword evidence="3" id="KW-1185">Reference proteome</keyword>
<evidence type="ECO:0000313" key="3">
    <source>
        <dbReference type="Proteomes" id="UP001629214"/>
    </source>
</evidence>
<protein>
    <submittedName>
        <fullName evidence="2">Cellulase family glycosylhydrolase</fullName>
    </submittedName>
</protein>
<evidence type="ECO:0000313" key="2">
    <source>
        <dbReference type="EMBL" id="MFL9877366.1"/>
    </source>
</evidence>
<comment type="caution">
    <text evidence="2">The sequence shown here is derived from an EMBL/GenBank/DDBJ whole genome shotgun (WGS) entry which is preliminary data.</text>
</comment>
<reference evidence="2 3" key="1">
    <citation type="journal article" date="2024" name="Chem. Sci.">
        <title>Discovery of megapolipeptins by genome mining of a Burkholderiales bacteria collection.</title>
        <authorList>
            <person name="Paulo B.S."/>
            <person name="Recchia M.J.J."/>
            <person name="Lee S."/>
            <person name="Fergusson C.H."/>
            <person name="Romanowski S.B."/>
            <person name="Hernandez A."/>
            <person name="Krull N."/>
            <person name="Liu D.Y."/>
            <person name="Cavanagh H."/>
            <person name="Bos A."/>
            <person name="Gray C.A."/>
            <person name="Murphy B.T."/>
            <person name="Linington R.G."/>
            <person name="Eustaquio A.S."/>
        </authorList>
    </citation>
    <scope>NUCLEOTIDE SEQUENCE [LARGE SCALE GENOMIC DNA]</scope>
    <source>
        <strain evidence="2 3">RL21-008-BIB-B</strain>
    </source>
</reference>
<organism evidence="2 3">
    <name type="scientific">Herbaspirillum rhizosphaerae</name>
    <dbReference type="NCBI Taxonomy" id="346179"/>
    <lineage>
        <taxon>Bacteria</taxon>
        <taxon>Pseudomonadati</taxon>
        <taxon>Pseudomonadota</taxon>
        <taxon>Betaproteobacteria</taxon>
        <taxon>Burkholderiales</taxon>
        <taxon>Oxalobacteraceae</taxon>
        <taxon>Herbaspirillum</taxon>
    </lineage>
</organism>
<name>A0ABW8Z4T5_9BURK</name>
<feature type="signal peptide" evidence="1">
    <location>
        <begin position="1"/>
        <end position="31"/>
    </location>
</feature>
<feature type="chain" id="PRO_5046638537" evidence="1">
    <location>
        <begin position="32"/>
        <end position="795"/>
    </location>
</feature>
<dbReference type="Proteomes" id="UP001629214">
    <property type="component" value="Unassembled WGS sequence"/>
</dbReference>
<gene>
    <name evidence="2" type="ORF">PQR63_03165</name>
</gene>
<dbReference type="RefSeq" id="WP_408165575.1">
    <property type="nucleotide sequence ID" value="NZ_JAQQFR010000002.1"/>
</dbReference>
<accession>A0ABW8Z4T5</accession>
<dbReference type="EMBL" id="JAQQFR010000002">
    <property type="protein sequence ID" value="MFL9877366.1"/>
    <property type="molecule type" value="Genomic_DNA"/>
</dbReference>